<evidence type="ECO:0000313" key="2">
    <source>
        <dbReference type="EMBL" id="KAF8784244.1"/>
    </source>
</evidence>
<reference evidence="2" key="2">
    <citation type="submission" date="2020-06" db="EMBL/GenBank/DDBJ databases">
        <authorList>
            <person name="Sheffer M."/>
        </authorList>
    </citation>
    <scope>NUCLEOTIDE SEQUENCE</scope>
</reference>
<dbReference type="AlphaFoldDB" id="A0A8T0EZF6"/>
<organism evidence="2 3">
    <name type="scientific">Argiope bruennichi</name>
    <name type="common">Wasp spider</name>
    <name type="synonym">Aranea bruennichi</name>
    <dbReference type="NCBI Taxonomy" id="94029"/>
    <lineage>
        <taxon>Eukaryota</taxon>
        <taxon>Metazoa</taxon>
        <taxon>Ecdysozoa</taxon>
        <taxon>Arthropoda</taxon>
        <taxon>Chelicerata</taxon>
        <taxon>Arachnida</taxon>
        <taxon>Araneae</taxon>
        <taxon>Araneomorphae</taxon>
        <taxon>Entelegynae</taxon>
        <taxon>Araneoidea</taxon>
        <taxon>Araneidae</taxon>
        <taxon>Argiope</taxon>
    </lineage>
</organism>
<protein>
    <recommendedName>
        <fullName evidence="1">C2H2-type domain-containing protein</fullName>
    </recommendedName>
</protein>
<accession>A0A8T0EZF6</accession>
<sequence>MPRPRVKDTQSFSTFYGYLKKFSKTRVKCPECCETLTVSNYYKTHAQKRHGLNSKYQCVFCSGHCHWKSKEKDKPENVKHVQDCLKRFVKLYSEPKVEESIVSVKETCNQTLEKNPCPCWKFVSTSGNMRGRIKDRLSDYMGLFENHYERPQMFNCIESVYFDERSGLGKDVYAIIQRFLKGDLNWIHAMVKSNAFETFVRELKPIKDQFLILPFWCLCDGLLDCEGKKCVHRHMIIAYEPESEFEYIWKHKVRMPLPNKNEKSKLCVKITNASHLVWTIHYVSRPNSSCDKGISENLDFLSDENLNALTSHFCINRTMHPHAIAFLSMCFENGIVELLRLQLGKRDIYNWESDSVKYWDEMRHMKFAVPIRITNWKFKNCVVPLDSKFEPCNEETRFWLTWYKNKRMYLKVNPEYTKMPRKKWYSTQIQKGNTFQCIQDELYVLSPRQQNMMKQIKSYSEKSKAEMDSYWSDRYEKMVAKKEAIISKEREMFAKERELILKEKDFIAKNEN</sequence>
<dbReference type="Proteomes" id="UP000807504">
    <property type="component" value="Unassembled WGS sequence"/>
</dbReference>
<dbReference type="InterPro" id="IPR013087">
    <property type="entry name" value="Znf_C2H2_type"/>
</dbReference>
<comment type="caution">
    <text evidence="2">The sequence shown here is derived from an EMBL/GenBank/DDBJ whole genome shotgun (WGS) entry which is preliminary data.</text>
</comment>
<gene>
    <name evidence="2" type="ORF">HNY73_011527</name>
</gene>
<feature type="domain" description="C2H2-type" evidence="1">
    <location>
        <begin position="29"/>
        <end position="50"/>
    </location>
</feature>
<dbReference type="PROSITE" id="PS00028">
    <property type="entry name" value="ZINC_FINGER_C2H2_1"/>
    <property type="match status" value="1"/>
</dbReference>
<name>A0A8T0EZF6_ARGBR</name>
<evidence type="ECO:0000313" key="3">
    <source>
        <dbReference type="Proteomes" id="UP000807504"/>
    </source>
</evidence>
<keyword evidence="3" id="KW-1185">Reference proteome</keyword>
<dbReference type="EMBL" id="JABXBU010000036">
    <property type="protein sequence ID" value="KAF8784244.1"/>
    <property type="molecule type" value="Genomic_DNA"/>
</dbReference>
<reference evidence="2" key="1">
    <citation type="journal article" date="2020" name="bioRxiv">
        <title>Chromosome-level reference genome of the European wasp spider Argiope bruennichi: a resource for studies on range expansion and evolutionary adaptation.</title>
        <authorList>
            <person name="Sheffer M.M."/>
            <person name="Hoppe A."/>
            <person name="Krehenwinkel H."/>
            <person name="Uhl G."/>
            <person name="Kuss A.W."/>
            <person name="Jensen L."/>
            <person name="Jensen C."/>
            <person name="Gillespie R.G."/>
            <person name="Hoff K.J."/>
            <person name="Prost S."/>
        </authorList>
    </citation>
    <scope>NUCLEOTIDE SEQUENCE</scope>
</reference>
<proteinExistence type="predicted"/>
<evidence type="ECO:0000259" key="1">
    <source>
        <dbReference type="PROSITE" id="PS00028"/>
    </source>
</evidence>